<sequence length="74" mass="8014">MYRRPGEAIPPTIPKTLLEWIETDDGDTTSFTYPACTPQAQALHARIVHDPNDGKGDAREPLQPPAGLPLPPLG</sequence>
<dbReference type="EMBL" id="QVRA01000048">
    <property type="protein sequence ID" value="RJG51103.1"/>
    <property type="molecule type" value="Genomic_DNA"/>
</dbReference>
<proteinExistence type="predicted"/>
<feature type="compositionally biased region" description="Basic and acidic residues" evidence="1">
    <location>
        <begin position="48"/>
        <end position="60"/>
    </location>
</feature>
<dbReference type="AlphaFoldDB" id="A0A418YJG0"/>
<comment type="caution">
    <text evidence="2">The sequence shown here is derived from an EMBL/GenBank/DDBJ whole genome shotgun (WGS) entry which is preliminary data.</text>
</comment>
<name>A0A418YJG0_9SPHN</name>
<keyword evidence="3" id="KW-1185">Reference proteome</keyword>
<evidence type="ECO:0000313" key="3">
    <source>
        <dbReference type="Proteomes" id="UP000283469"/>
    </source>
</evidence>
<dbReference type="Proteomes" id="UP000283469">
    <property type="component" value="Unassembled WGS sequence"/>
</dbReference>
<evidence type="ECO:0000313" key="2">
    <source>
        <dbReference type="EMBL" id="RJG51103.1"/>
    </source>
</evidence>
<feature type="compositionally biased region" description="Pro residues" evidence="1">
    <location>
        <begin position="62"/>
        <end position="74"/>
    </location>
</feature>
<dbReference type="OrthoDB" id="7508430at2"/>
<organism evidence="2 3">
    <name type="scientific">Sphingobium terrigena</name>
    <dbReference type="NCBI Taxonomy" id="2304063"/>
    <lineage>
        <taxon>Bacteria</taxon>
        <taxon>Pseudomonadati</taxon>
        <taxon>Pseudomonadota</taxon>
        <taxon>Alphaproteobacteria</taxon>
        <taxon>Sphingomonadales</taxon>
        <taxon>Sphingomonadaceae</taxon>
        <taxon>Sphingobium</taxon>
    </lineage>
</organism>
<protein>
    <submittedName>
        <fullName evidence="2">Uncharacterized protein</fullName>
    </submittedName>
</protein>
<accession>A0A418YJG0</accession>
<evidence type="ECO:0000256" key="1">
    <source>
        <dbReference type="SAM" id="MobiDB-lite"/>
    </source>
</evidence>
<feature type="region of interest" description="Disordered" evidence="1">
    <location>
        <begin position="48"/>
        <end position="74"/>
    </location>
</feature>
<gene>
    <name evidence="2" type="ORF">D0Z70_23535</name>
</gene>
<dbReference type="RefSeq" id="WP_119750564.1">
    <property type="nucleotide sequence ID" value="NZ_QVRA01000048.1"/>
</dbReference>
<reference evidence="2 3" key="1">
    <citation type="submission" date="2018-08" db="EMBL/GenBank/DDBJ databases">
        <title>Sphingobium sp. EO9.</title>
        <authorList>
            <person name="Park Y."/>
            <person name="Kim K.H."/>
            <person name="Jeon C.O."/>
        </authorList>
    </citation>
    <scope>NUCLEOTIDE SEQUENCE [LARGE SCALE GENOMIC DNA]</scope>
    <source>
        <strain evidence="2 3">EO9</strain>
    </source>
</reference>